<accession>A0A8S1V9H4</accession>
<comment type="caution">
    <text evidence="1">The sequence shown here is derived from an EMBL/GenBank/DDBJ whole genome shotgun (WGS) entry which is preliminary data.</text>
</comment>
<dbReference type="EMBL" id="CAJJDP010000057">
    <property type="protein sequence ID" value="CAD8171576.1"/>
    <property type="molecule type" value="Genomic_DNA"/>
</dbReference>
<proteinExistence type="predicted"/>
<dbReference type="Proteomes" id="UP000683925">
    <property type="component" value="Unassembled WGS sequence"/>
</dbReference>
<organism evidence="1 2">
    <name type="scientific">Paramecium octaurelia</name>
    <dbReference type="NCBI Taxonomy" id="43137"/>
    <lineage>
        <taxon>Eukaryota</taxon>
        <taxon>Sar</taxon>
        <taxon>Alveolata</taxon>
        <taxon>Ciliophora</taxon>
        <taxon>Intramacronucleata</taxon>
        <taxon>Oligohymenophorea</taxon>
        <taxon>Peniculida</taxon>
        <taxon>Parameciidae</taxon>
        <taxon>Paramecium</taxon>
    </lineage>
</organism>
<evidence type="ECO:0000313" key="1">
    <source>
        <dbReference type="EMBL" id="CAD8171576.1"/>
    </source>
</evidence>
<name>A0A8S1V9H4_PAROT</name>
<reference evidence="1" key="1">
    <citation type="submission" date="2021-01" db="EMBL/GenBank/DDBJ databases">
        <authorList>
            <consortium name="Genoscope - CEA"/>
            <person name="William W."/>
        </authorList>
    </citation>
    <scope>NUCLEOTIDE SEQUENCE</scope>
</reference>
<evidence type="ECO:0000313" key="2">
    <source>
        <dbReference type="Proteomes" id="UP000683925"/>
    </source>
</evidence>
<protein>
    <submittedName>
        <fullName evidence="1">Uncharacterized protein</fullName>
    </submittedName>
</protein>
<gene>
    <name evidence="1" type="ORF">POCTA_138.1.T0580203</name>
</gene>
<dbReference type="AlphaFoldDB" id="A0A8S1V9H4"/>
<sequence>MLTHSEMWFCLQLRHIFKPRLQPMKLTCYQMQQVLVLFRTKMTMIMHFWLDTTTNNRVRFCLIFKHWKTQIRRSCIIRIKQQLTHN</sequence>
<keyword evidence="2" id="KW-1185">Reference proteome</keyword>